<protein>
    <submittedName>
        <fullName evidence="2">Helix-turn-helix domain-containing protein</fullName>
    </submittedName>
</protein>
<dbReference type="InterPro" id="IPR009057">
    <property type="entry name" value="Homeodomain-like_sf"/>
</dbReference>
<reference evidence="2 3" key="1">
    <citation type="journal article" date="2021" name="Sci. Rep.">
        <title>The distribution of antibiotic resistance genes in chicken gut microbiota commensals.</title>
        <authorList>
            <person name="Juricova H."/>
            <person name="Matiasovicova J."/>
            <person name="Kubasova T."/>
            <person name="Cejkova D."/>
            <person name="Rychlik I."/>
        </authorList>
    </citation>
    <scope>NUCLEOTIDE SEQUENCE [LARGE SCALE GENOMIC DNA]</scope>
    <source>
        <strain evidence="2 3">An562</strain>
    </source>
</reference>
<dbReference type="Gene3D" id="1.10.10.10">
    <property type="entry name" value="Winged helix-like DNA-binding domain superfamily/Winged helix DNA-binding domain"/>
    <property type="match status" value="1"/>
</dbReference>
<evidence type="ECO:0000313" key="2">
    <source>
        <dbReference type="EMBL" id="MBM6929445.1"/>
    </source>
</evidence>
<dbReference type="Proteomes" id="UP000777002">
    <property type="component" value="Unassembled WGS sequence"/>
</dbReference>
<keyword evidence="3" id="KW-1185">Reference proteome</keyword>
<dbReference type="PANTHER" id="PTHR10948">
    <property type="entry name" value="TRANSPOSASE"/>
    <property type="match status" value="1"/>
</dbReference>
<proteinExistence type="predicted"/>
<dbReference type="PANTHER" id="PTHR10948:SF23">
    <property type="entry name" value="TRANSPOSASE INSI FOR INSERTION SEQUENCE ELEMENT IS30A-RELATED"/>
    <property type="match status" value="1"/>
</dbReference>
<dbReference type="Pfam" id="PF13936">
    <property type="entry name" value="HTH_38"/>
    <property type="match status" value="1"/>
</dbReference>
<dbReference type="EMBL" id="JACJKX010000053">
    <property type="protein sequence ID" value="MBM6929445.1"/>
    <property type="molecule type" value="Genomic_DNA"/>
</dbReference>
<dbReference type="InterPro" id="IPR025246">
    <property type="entry name" value="IS30-like_HTH"/>
</dbReference>
<name>A0ABS2GUB1_9BURK</name>
<feature type="domain" description="Transposase IS30-like HTH" evidence="1">
    <location>
        <begin position="3"/>
        <end position="46"/>
    </location>
</feature>
<accession>A0ABS2GUB1</accession>
<sequence length="89" mass="10606">MKKYKHLSQEQRYHIYALRKAGFSQKFIAQELQVSPSTICREIRRNKGLKGYRPQQAHRNACTRRRQAAQLNVRQVPDSTKQRVLELIR</sequence>
<feature type="non-terminal residue" evidence="2">
    <location>
        <position position="89"/>
    </location>
</feature>
<evidence type="ECO:0000313" key="3">
    <source>
        <dbReference type="Proteomes" id="UP000777002"/>
    </source>
</evidence>
<dbReference type="InterPro" id="IPR051917">
    <property type="entry name" value="Transposase-Integrase"/>
</dbReference>
<dbReference type="RefSeq" id="WP_205051026.1">
    <property type="nucleotide sequence ID" value="NZ_JACJKX010000053.1"/>
</dbReference>
<dbReference type="InterPro" id="IPR036388">
    <property type="entry name" value="WH-like_DNA-bd_sf"/>
</dbReference>
<comment type="caution">
    <text evidence="2">The sequence shown here is derived from an EMBL/GenBank/DDBJ whole genome shotgun (WGS) entry which is preliminary data.</text>
</comment>
<gene>
    <name evidence="2" type="ORF">H5985_09280</name>
</gene>
<dbReference type="SUPFAM" id="SSF46689">
    <property type="entry name" value="Homeodomain-like"/>
    <property type="match status" value="1"/>
</dbReference>
<organism evidence="2 3">
    <name type="scientific">Parasutterella secunda</name>
    <dbReference type="NCBI Taxonomy" id="626947"/>
    <lineage>
        <taxon>Bacteria</taxon>
        <taxon>Pseudomonadati</taxon>
        <taxon>Pseudomonadota</taxon>
        <taxon>Betaproteobacteria</taxon>
        <taxon>Burkholderiales</taxon>
        <taxon>Sutterellaceae</taxon>
        <taxon>Parasutterella</taxon>
    </lineage>
</organism>
<evidence type="ECO:0000259" key="1">
    <source>
        <dbReference type="Pfam" id="PF13936"/>
    </source>
</evidence>